<dbReference type="RefSeq" id="WP_078939009.1">
    <property type="nucleotide sequence ID" value="NZ_BMUB01000011.1"/>
</dbReference>
<dbReference type="InterPro" id="IPR009057">
    <property type="entry name" value="Homeodomain-like_sf"/>
</dbReference>
<dbReference type="GO" id="GO:0000976">
    <property type="term" value="F:transcription cis-regulatory region binding"/>
    <property type="evidence" value="ECO:0007669"/>
    <property type="project" value="TreeGrafter"/>
</dbReference>
<dbReference type="InterPro" id="IPR050109">
    <property type="entry name" value="HTH-type_TetR-like_transc_reg"/>
</dbReference>
<dbReference type="Pfam" id="PF17920">
    <property type="entry name" value="TetR_C_16"/>
    <property type="match status" value="1"/>
</dbReference>
<dbReference type="InterPro" id="IPR036271">
    <property type="entry name" value="Tet_transcr_reg_TetR-rel_C_sf"/>
</dbReference>
<feature type="domain" description="HTH tetR-type" evidence="4">
    <location>
        <begin position="30"/>
        <end position="90"/>
    </location>
</feature>
<dbReference type="GO" id="GO:0003700">
    <property type="term" value="F:DNA-binding transcription factor activity"/>
    <property type="evidence" value="ECO:0007669"/>
    <property type="project" value="TreeGrafter"/>
</dbReference>
<name>A0A8H9LNT2_KITAU</name>
<dbReference type="PANTHER" id="PTHR30055">
    <property type="entry name" value="HTH-TYPE TRANSCRIPTIONAL REGULATOR RUTR"/>
    <property type="match status" value="1"/>
</dbReference>
<evidence type="ECO:0000313" key="6">
    <source>
        <dbReference type="Proteomes" id="UP000610124"/>
    </source>
</evidence>
<evidence type="ECO:0000259" key="4">
    <source>
        <dbReference type="PROSITE" id="PS50977"/>
    </source>
</evidence>
<proteinExistence type="predicted"/>
<dbReference type="Gene3D" id="1.10.357.10">
    <property type="entry name" value="Tetracycline Repressor, domain 2"/>
    <property type="match status" value="1"/>
</dbReference>
<keyword evidence="1 2" id="KW-0238">DNA-binding</keyword>
<dbReference type="GeneID" id="97487606"/>
<comment type="caution">
    <text evidence="5">The sequence shown here is derived from an EMBL/GenBank/DDBJ whole genome shotgun (WGS) entry which is preliminary data.</text>
</comment>
<dbReference type="PROSITE" id="PS50977">
    <property type="entry name" value="HTH_TETR_2"/>
    <property type="match status" value="1"/>
</dbReference>
<evidence type="ECO:0000256" key="2">
    <source>
        <dbReference type="PROSITE-ProRule" id="PRU00335"/>
    </source>
</evidence>
<dbReference type="SUPFAM" id="SSF48498">
    <property type="entry name" value="Tetracyclin repressor-like, C-terminal domain"/>
    <property type="match status" value="1"/>
</dbReference>
<sequence>MTAATAGADGSPAGTDDCADPAAPRRRDAARSRELLIRAAVELFAERGFARTTTREIGERAGVDASLIARYFGGKTQLYLATLQVELGDEVPADLLEEERLRSLLVRLARRGPGPSFQAAVLPEDNTEVQQAGRAYLHERMVRPLHDRFVAEQVDRPGLRAELAVAAFTGIVLARSSGAFEDLAAADPEELLPLLRSLLAATRPA</sequence>
<protein>
    <submittedName>
        <fullName evidence="5">TetR family transcriptional regulator</fullName>
    </submittedName>
</protein>
<evidence type="ECO:0000256" key="3">
    <source>
        <dbReference type="SAM" id="MobiDB-lite"/>
    </source>
</evidence>
<feature type="DNA-binding region" description="H-T-H motif" evidence="2">
    <location>
        <begin position="53"/>
        <end position="72"/>
    </location>
</feature>
<dbReference type="Proteomes" id="UP000610124">
    <property type="component" value="Unassembled WGS sequence"/>
</dbReference>
<reference evidence="5" key="1">
    <citation type="journal article" date="2014" name="Int. J. Syst. Evol. Microbiol.">
        <title>Complete genome sequence of Corynebacterium casei LMG S-19264T (=DSM 44701T), isolated from a smear-ripened cheese.</title>
        <authorList>
            <consortium name="US DOE Joint Genome Institute (JGI-PGF)"/>
            <person name="Walter F."/>
            <person name="Albersmeier A."/>
            <person name="Kalinowski J."/>
            <person name="Ruckert C."/>
        </authorList>
    </citation>
    <scope>NUCLEOTIDE SEQUENCE</scope>
    <source>
        <strain evidence="5">JCM 4434</strain>
    </source>
</reference>
<feature type="region of interest" description="Disordered" evidence="3">
    <location>
        <begin position="1"/>
        <end position="26"/>
    </location>
</feature>
<evidence type="ECO:0000256" key="1">
    <source>
        <dbReference type="ARBA" id="ARBA00023125"/>
    </source>
</evidence>
<dbReference type="Pfam" id="PF00440">
    <property type="entry name" value="TetR_N"/>
    <property type="match status" value="1"/>
</dbReference>
<dbReference type="InterPro" id="IPR041678">
    <property type="entry name" value="TetR_C_16"/>
</dbReference>
<evidence type="ECO:0000313" key="5">
    <source>
        <dbReference type="EMBL" id="GGU88082.1"/>
    </source>
</evidence>
<dbReference type="EMBL" id="BMUB01000011">
    <property type="protein sequence ID" value="GGU88082.1"/>
    <property type="molecule type" value="Genomic_DNA"/>
</dbReference>
<dbReference type="SUPFAM" id="SSF46689">
    <property type="entry name" value="Homeodomain-like"/>
    <property type="match status" value="1"/>
</dbReference>
<dbReference type="InterPro" id="IPR001647">
    <property type="entry name" value="HTH_TetR"/>
</dbReference>
<dbReference type="PRINTS" id="PR00455">
    <property type="entry name" value="HTHTETR"/>
</dbReference>
<gene>
    <name evidence="5" type="ORF">GCM10010502_45880</name>
</gene>
<dbReference type="PANTHER" id="PTHR30055:SF235">
    <property type="entry name" value="TRANSCRIPTIONAL REGULATORY PROTEIN"/>
    <property type="match status" value="1"/>
</dbReference>
<reference evidence="5" key="2">
    <citation type="submission" date="2020-09" db="EMBL/GenBank/DDBJ databases">
        <authorList>
            <person name="Sun Q."/>
            <person name="Ohkuma M."/>
        </authorList>
    </citation>
    <scope>NUCLEOTIDE SEQUENCE</scope>
    <source>
        <strain evidence="5">JCM 4434</strain>
    </source>
</reference>
<dbReference type="AlphaFoldDB" id="A0A8H9LNT2"/>
<dbReference type="OrthoDB" id="3210235at2"/>
<accession>A0A8H9LNT2</accession>
<organism evidence="5 6">
    <name type="scientific">Kitasatospora aureofaciens</name>
    <name type="common">Streptomyces aureofaciens</name>
    <dbReference type="NCBI Taxonomy" id="1894"/>
    <lineage>
        <taxon>Bacteria</taxon>
        <taxon>Bacillati</taxon>
        <taxon>Actinomycetota</taxon>
        <taxon>Actinomycetes</taxon>
        <taxon>Kitasatosporales</taxon>
        <taxon>Streptomycetaceae</taxon>
        <taxon>Kitasatospora</taxon>
    </lineage>
</organism>